<keyword evidence="2" id="KW-1185">Reference proteome</keyword>
<dbReference type="EMBL" id="MCGE01000003">
    <property type="protein sequence ID" value="ORZ22972.1"/>
    <property type="molecule type" value="Genomic_DNA"/>
</dbReference>
<organism evidence="1 2">
    <name type="scientific">Absidia repens</name>
    <dbReference type="NCBI Taxonomy" id="90262"/>
    <lineage>
        <taxon>Eukaryota</taxon>
        <taxon>Fungi</taxon>
        <taxon>Fungi incertae sedis</taxon>
        <taxon>Mucoromycota</taxon>
        <taxon>Mucoromycotina</taxon>
        <taxon>Mucoromycetes</taxon>
        <taxon>Mucorales</taxon>
        <taxon>Cunninghamellaceae</taxon>
        <taxon>Absidia</taxon>
    </lineage>
</organism>
<dbReference type="Proteomes" id="UP000193560">
    <property type="component" value="Unassembled WGS sequence"/>
</dbReference>
<gene>
    <name evidence="1" type="ORF">BCR42DRAFT_126989</name>
</gene>
<proteinExistence type="predicted"/>
<dbReference type="AlphaFoldDB" id="A0A1X2IVE4"/>
<sequence>MNGLCLPRPIAQASVTTEKTAVDNAPMAPQRVMASISSPHILSGFPSPVALESTITSLLDLSLLTTPTLSPPTSVTDDFGLPLQPRLNAAVVDQNSKSLAYLPAQSARPPQQQQYIDEQLIRSQFQAEHGGQIGIVSPPSMTNNNEDVLQKNILRLENLEKAIQYLVTYGLSCDELLEWLNDPRAYNAVYEKPLMKCVKDFIIIGNIYKFSQFWSMDWIEGT</sequence>
<reference evidence="1 2" key="1">
    <citation type="submission" date="2016-07" db="EMBL/GenBank/DDBJ databases">
        <title>Pervasive Adenine N6-methylation of Active Genes in Fungi.</title>
        <authorList>
            <consortium name="DOE Joint Genome Institute"/>
            <person name="Mondo S.J."/>
            <person name="Dannebaum R.O."/>
            <person name="Kuo R.C."/>
            <person name="Labutti K."/>
            <person name="Haridas S."/>
            <person name="Kuo A."/>
            <person name="Salamov A."/>
            <person name="Ahrendt S.R."/>
            <person name="Lipzen A."/>
            <person name="Sullivan W."/>
            <person name="Andreopoulos W.B."/>
            <person name="Clum A."/>
            <person name="Lindquist E."/>
            <person name="Daum C."/>
            <person name="Ramamoorthy G.K."/>
            <person name="Gryganskyi A."/>
            <person name="Culley D."/>
            <person name="Magnuson J.K."/>
            <person name="James T.Y."/>
            <person name="O'Malley M.A."/>
            <person name="Stajich J.E."/>
            <person name="Spatafora J.W."/>
            <person name="Visel A."/>
            <person name="Grigoriev I.V."/>
        </authorList>
    </citation>
    <scope>NUCLEOTIDE SEQUENCE [LARGE SCALE GENOMIC DNA]</scope>
    <source>
        <strain evidence="1 2">NRRL 1336</strain>
    </source>
</reference>
<evidence type="ECO:0000313" key="2">
    <source>
        <dbReference type="Proteomes" id="UP000193560"/>
    </source>
</evidence>
<accession>A0A1X2IVE4</accession>
<evidence type="ECO:0000313" key="1">
    <source>
        <dbReference type="EMBL" id="ORZ22972.1"/>
    </source>
</evidence>
<protein>
    <submittedName>
        <fullName evidence="1">Uncharacterized protein</fullName>
    </submittedName>
</protein>
<name>A0A1X2IVE4_9FUNG</name>
<comment type="caution">
    <text evidence="1">The sequence shown here is derived from an EMBL/GenBank/DDBJ whole genome shotgun (WGS) entry which is preliminary data.</text>
</comment>